<gene>
    <name evidence="2" type="ORF">SPHINGO391_10022</name>
</gene>
<protein>
    <recommendedName>
        <fullName evidence="4">Transposase</fullName>
    </recommendedName>
</protein>
<feature type="compositionally biased region" description="Basic and acidic residues" evidence="1">
    <location>
        <begin position="64"/>
        <end position="81"/>
    </location>
</feature>
<proteinExistence type="predicted"/>
<evidence type="ECO:0000313" key="2">
    <source>
        <dbReference type="EMBL" id="VVS95944.1"/>
    </source>
</evidence>
<evidence type="ECO:0008006" key="4">
    <source>
        <dbReference type="Google" id="ProtNLM"/>
    </source>
</evidence>
<dbReference type="EMBL" id="CABVLI010000001">
    <property type="protein sequence ID" value="VVS95944.1"/>
    <property type="molecule type" value="Genomic_DNA"/>
</dbReference>
<evidence type="ECO:0000313" key="3">
    <source>
        <dbReference type="Proteomes" id="UP000326857"/>
    </source>
</evidence>
<dbReference type="Gene3D" id="1.10.10.10">
    <property type="entry name" value="Winged helix-like DNA-binding domain superfamily/Winged helix DNA-binding domain"/>
    <property type="match status" value="1"/>
</dbReference>
<sequence>MTSKTTNKFASEVRAQAVRRVFDHERDHPYKWATVVSIAEKIGCVSQTLHDWAKSRGRQRQARWCRDRGGRQGEDAGARGP</sequence>
<reference evidence="2 3" key="1">
    <citation type="submission" date="2019-09" db="EMBL/GenBank/DDBJ databases">
        <authorList>
            <person name="Dittami M. S."/>
        </authorList>
    </citation>
    <scope>NUCLEOTIDE SEQUENCE [LARGE SCALE GENOMIC DNA]</scope>
    <source>
        <strain evidence="2">SPHINGO391</strain>
    </source>
</reference>
<dbReference type="InterPro" id="IPR036388">
    <property type="entry name" value="WH-like_DNA-bd_sf"/>
</dbReference>
<accession>A0A5E7XP96</accession>
<dbReference type="AlphaFoldDB" id="A0A5E7XP96"/>
<dbReference type="Proteomes" id="UP000326857">
    <property type="component" value="Unassembled WGS sequence"/>
</dbReference>
<evidence type="ECO:0000256" key="1">
    <source>
        <dbReference type="SAM" id="MobiDB-lite"/>
    </source>
</evidence>
<feature type="region of interest" description="Disordered" evidence="1">
    <location>
        <begin position="55"/>
        <end position="81"/>
    </location>
</feature>
<name>A0A5E7XP96_9SPHN</name>
<organism evidence="2 3">
    <name type="scientific">Sphingomonas aurantiaca</name>
    <dbReference type="NCBI Taxonomy" id="185949"/>
    <lineage>
        <taxon>Bacteria</taxon>
        <taxon>Pseudomonadati</taxon>
        <taxon>Pseudomonadota</taxon>
        <taxon>Alphaproteobacteria</taxon>
        <taxon>Sphingomonadales</taxon>
        <taxon>Sphingomonadaceae</taxon>
        <taxon>Sphingomonas</taxon>
    </lineage>
</organism>